<dbReference type="EMBL" id="AXUN02000064">
    <property type="protein sequence ID" value="ETA81797.1"/>
    <property type="molecule type" value="Genomic_DNA"/>
</dbReference>
<comment type="caution">
    <text evidence="2">The sequence shown here is derived from an EMBL/GenBank/DDBJ whole genome shotgun (WGS) entry which is preliminary data.</text>
</comment>
<feature type="transmembrane region" description="Helical" evidence="1">
    <location>
        <begin position="54"/>
        <end position="72"/>
    </location>
</feature>
<evidence type="ECO:0000256" key="1">
    <source>
        <dbReference type="SAM" id="Phobius"/>
    </source>
</evidence>
<sequence length="75" mass="8058">MVPWLYLAAGVTAAALIFALRNWKVSNSSGNDPIGAIAAFLIIMGVIFGENENLAYGFIGFGAALFVFLQFTKKK</sequence>
<dbReference type="AlphaFoldDB" id="V7IAB3"/>
<keyword evidence="3" id="KW-1185">Reference proteome</keyword>
<evidence type="ECO:0000313" key="3">
    <source>
        <dbReference type="Proteomes" id="UP000017747"/>
    </source>
</evidence>
<keyword evidence="1" id="KW-0812">Transmembrane</keyword>
<accession>V7IAB3</accession>
<organism evidence="2 3">
    <name type="scientific">Youngiibacter fragilis 232.1</name>
    <dbReference type="NCBI Taxonomy" id="994573"/>
    <lineage>
        <taxon>Bacteria</taxon>
        <taxon>Bacillati</taxon>
        <taxon>Bacillota</taxon>
        <taxon>Clostridia</taxon>
        <taxon>Eubacteriales</taxon>
        <taxon>Clostridiaceae</taxon>
        <taxon>Youngiibacter</taxon>
    </lineage>
</organism>
<reference evidence="2 3" key="1">
    <citation type="journal article" date="2014" name="Genome Announc.">
        <title>Genome Sequence of Youngiibacter fragilis, the Type Strain of the Genus Youngiibacter.</title>
        <authorList>
            <person name="Wawrik C.B."/>
            <person name="Callaghan A.V."/>
            <person name="Stamps B.W."/>
            <person name="Wawrik B."/>
        </authorList>
    </citation>
    <scope>NUCLEOTIDE SEQUENCE [LARGE SCALE GENOMIC DNA]</scope>
    <source>
        <strain evidence="2 3">232.1</strain>
    </source>
</reference>
<protein>
    <submittedName>
        <fullName evidence="2">Uncharacterized protein</fullName>
    </submittedName>
</protein>
<dbReference type="RefSeq" id="WP_023386468.1">
    <property type="nucleotide sequence ID" value="NZ_AXUN02000064.1"/>
</dbReference>
<dbReference type="STRING" id="994573.T472_0204520"/>
<proteinExistence type="predicted"/>
<feature type="transmembrane region" description="Helical" evidence="1">
    <location>
        <begin position="6"/>
        <end position="23"/>
    </location>
</feature>
<evidence type="ECO:0000313" key="2">
    <source>
        <dbReference type="EMBL" id="ETA81797.1"/>
    </source>
</evidence>
<name>V7IAB3_9CLOT</name>
<keyword evidence="1" id="KW-0472">Membrane</keyword>
<keyword evidence="1" id="KW-1133">Transmembrane helix</keyword>
<gene>
    <name evidence="2" type="ORF">T472_0204520</name>
</gene>
<feature type="transmembrane region" description="Helical" evidence="1">
    <location>
        <begin position="30"/>
        <end position="48"/>
    </location>
</feature>
<dbReference type="Proteomes" id="UP000017747">
    <property type="component" value="Unassembled WGS sequence"/>
</dbReference>